<reference evidence="9 10" key="1">
    <citation type="submission" date="2019-11" db="EMBL/GenBank/DDBJ databases">
        <title>The genome sequence of Methylocystis heyeri.</title>
        <authorList>
            <person name="Oshkin I.Y."/>
            <person name="Miroshnikov K."/>
            <person name="Dedysh S.N."/>
        </authorList>
    </citation>
    <scope>NUCLEOTIDE SEQUENCE [LARGE SCALE GENOMIC DNA]</scope>
    <source>
        <strain evidence="9 10">H2</strain>
    </source>
</reference>
<dbReference type="CDD" id="cd06530">
    <property type="entry name" value="S26_SPase_I"/>
    <property type="match status" value="1"/>
</dbReference>
<keyword evidence="10" id="KW-1185">Reference proteome</keyword>
<comment type="subcellular location">
    <subcellularLocation>
        <location evidence="7">Membrane</location>
        <topology evidence="7">Single-pass type II membrane protein</topology>
    </subcellularLocation>
</comment>
<keyword evidence="7" id="KW-0645">Protease</keyword>
<dbReference type="RefSeq" id="WP_136495298.1">
    <property type="nucleotide sequence ID" value="NZ_CP046052.1"/>
</dbReference>
<dbReference type="InterPro" id="IPR019757">
    <property type="entry name" value="Pept_S26A_signal_pept_1_Lys-AS"/>
</dbReference>
<dbReference type="InterPro" id="IPR036286">
    <property type="entry name" value="LexA/Signal_pep-like_sf"/>
</dbReference>
<dbReference type="GO" id="GO:0004252">
    <property type="term" value="F:serine-type endopeptidase activity"/>
    <property type="evidence" value="ECO:0007669"/>
    <property type="project" value="InterPro"/>
</dbReference>
<dbReference type="Proteomes" id="UP000309061">
    <property type="component" value="Chromosome"/>
</dbReference>
<keyword evidence="7" id="KW-0472">Membrane</keyword>
<dbReference type="NCBIfam" id="TIGR02227">
    <property type="entry name" value="sigpep_I_bact"/>
    <property type="match status" value="1"/>
</dbReference>
<dbReference type="Gene3D" id="2.10.109.10">
    <property type="entry name" value="Umud Fragment, subunit A"/>
    <property type="match status" value="1"/>
</dbReference>
<sequence length="306" mass="33354">MTNLTSPQNVAPRRPLVAALLSTALPGLGQIYNGELNKGLWLFLGFALGGAVGGVFATLYAPSALMAPLFALVTLLALGIWLGSIVDAWRVARLGEPTPRRDWQVSGFYALLFLLGNAALYFGLVSGVNAHLVRSFTTPGASMTPSLLGGDYFLVDMRYNCPLCKEHVARGDVGVFVYPDDRTFYYVKRVIGLPGDHIALRGRELLVNGERVSSAAVGDGDRIVVAEQSGERKWRVEWMKDKSAPDVEWVIPPASVFVLGDNRDETKDSRSFGFVPLADLVGKARQIWFSKGPAGVRWERIGKTID</sequence>
<evidence type="ECO:0000256" key="7">
    <source>
        <dbReference type="RuleBase" id="RU362042"/>
    </source>
</evidence>
<feature type="active site" evidence="6">
    <location>
        <position position="188"/>
    </location>
</feature>
<dbReference type="AlphaFoldDB" id="A0A6B8KBF5"/>
<dbReference type="GO" id="GO:0016020">
    <property type="term" value="C:membrane"/>
    <property type="evidence" value="ECO:0007669"/>
    <property type="project" value="UniProtKB-SubCell"/>
</dbReference>
<dbReference type="InterPro" id="IPR000223">
    <property type="entry name" value="Pept_S26A_signal_pept_1"/>
</dbReference>
<dbReference type="PANTHER" id="PTHR43390">
    <property type="entry name" value="SIGNAL PEPTIDASE I"/>
    <property type="match status" value="1"/>
</dbReference>
<dbReference type="SUPFAM" id="SSF51306">
    <property type="entry name" value="LexA/Signal peptidase"/>
    <property type="match status" value="1"/>
</dbReference>
<comment type="caution">
    <text evidence="7">Lacks conserved residue(s) required for the propagation of feature annotation.</text>
</comment>
<dbReference type="GO" id="GO:0006465">
    <property type="term" value="P:signal peptide processing"/>
    <property type="evidence" value="ECO:0007669"/>
    <property type="project" value="InterPro"/>
</dbReference>
<dbReference type="OrthoDB" id="9815782at2"/>
<dbReference type="GO" id="GO:0009003">
    <property type="term" value="F:signal peptidase activity"/>
    <property type="evidence" value="ECO:0007669"/>
    <property type="project" value="UniProtKB-EC"/>
</dbReference>
<evidence type="ECO:0000256" key="4">
    <source>
        <dbReference type="ARBA" id="ARBA00019232"/>
    </source>
</evidence>
<evidence type="ECO:0000256" key="6">
    <source>
        <dbReference type="PIRSR" id="PIRSR600223-1"/>
    </source>
</evidence>
<keyword evidence="5 7" id="KW-0378">Hydrolase</keyword>
<gene>
    <name evidence="9" type="primary">lepB</name>
    <name evidence="9" type="ORF">H2LOC_004500</name>
</gene>
<dbReference type="PRINTS" id="PR00727">
    <property type="entry name" value="LEADERPTASE"/>
</dbReference>
<dbReference type="Pfam" id="PF10502">
    <property type="entry name" value="Peptidase_S26"/>
    <property type="match status" value="1"/>
</dbReference>
<organism evidence="9 10">
    <name type="scientific">Methylocystis heyeri</name>
    <dbReference type="NCBI Taxonomy" id="391905"/>
    <lineage>
        <taxon>Bacteria</taxon>
        <taxon>Pseudomonadati</taxon>
        <taxon>Pseudomonadota</taxon>
        <taxon>Alphaproteobacteria</taxon>
        <taxon>Hyphomicrobiales</taxon>
        <taxon>Methylocystaceae</taxon>
        <taxon>Methylocystis</taxon>
    </lineage>
</organism>
<evidence type="ECO:0000259" key="8">
    <source>
        <dbReference type="Pfam" id="PF10502"/>
    </source>
</evidence>
<evidence type="ECO:0000256" key="1">
    <source>
        <dbReference type="ARBA" id="ARBA00000677"/>
    </source>
</evidence>
<accession>A0A6B8KBF5</accession>
<keyword evidence="7" id="KW-1133">Transmembrane helix</keyword>
<comment type="catalytic activity">
    <reaction evidence="1 7">
        <text>Cleavage of hydrophobic, N-terminal signal or leader sequences from secreted and periplasmic proteins.</text>
        <dbReference type="EC" id="3.4.21.89"/>
    </reaction>
</comment>
<dbReference type="PROSITE" id="PS00760">
    <property type="entry name" value="SPASE_I_2"/>
    <property type="match status" value="1"/>
</dbReference>
<evidence type="ECO:0000256" key="3">
    <source>
        <dbReference type="ARBA" id="ARBA00013208"/>
    </source>
</evidence>
<dbReference type="PANTHER" id="PTHR43390:SF1">
    <property type="entry name" value="CHLOROPLAST PROCESSING PEPTIDASE"/>
    <property type="match status" value="1"/>
</dbReference>
<dbReference type="EC" id="3.4.21.89" evidence="3 7"/>
<protein>
    <recommendedName>
        <fullName evidence="4 7">Signal peptidase I</fullName>
        <ecNumber evidence="3 7">3.4.21.89</ecNumber>
    </recommendedName>
</protein>
<feature type="active site" evidence="6">
    <location>
        <position position="142"/>
    </location>
</feature>
<dbReference type="KEGG" id="mhey:H2LOC_004500"/>
<proteinExistence type="inferred from homology"/>
<evidence type="ECO:0000313" key="10">
    <source>
        <dbReference type="Proteomes" id="UP000309061"/>
    </source>
</evidence>
<feature type="transmembrane region" description="Helical" evidence="7">
    <location>
        <begin position="39"/>
        <end position="60"/>
    </location>
</feature>
<evidence type="ECO:0000256" key="5">
    <source>
        <dbReference type="ARBA" id="ARBA00022801"/>
    </source>
</evidence>
<comment type="similarity">
    <text evidence="2 7">Belongs to the peptidase S26 family.</text>
</comment>
<name>A0A6B8KBF5_9HYPH</name>
<keyword evidence="7" id="KW-0812">Transmembrane</keyword>
<feature type="domain" description="Peptidase S26" evidence="8">
    <location>
        <begin position="121"/>
        <end position="288"/>
    </location>
</feature>
<dbReference type="InterPro" id="IPR019533">
    <property type="entry name" value="Peptidase_S26"/>
</dbReference>
<evidence type="ECO:0000313" key="9">
    <source>
        <dbReference type="EMBL" id="QGM45007.1"/>
    </source>
</evidence>
<feature type="transmembrane region" description="Helical" evidence="7">
    <location>
        <begin position="106"/>
        <end position="125"/>
    </location>
</feature>
<feature type="transmembrane region" description="Helical" evidence="7">
    <location>
        <begin position="67"/>
        <end position="86"/>
    </location>
</feature>
<evidence type="ECO:0000256" key="2">
    <source>
        <dbReference type="ARBA" id="ARBA00009370"/>
    </source>
</evidence>
<dbReference type="EMBL" id="CP046052">
    <property type="protein sequence ID" value="QGM45007.1"/>
    <property type="molecule type" value="Genomic_DNA"/>
</dbReference>